<keyword evidence="4 8" id="KW-0732">Signal</keyword>
<dbReference type="HAMAP" id="MF_01430">
    <property type="entry name" value="OM_assembly_BamA"/>
    <property type="match status" value="1"/>
</dbReference>
<comment type="function">
    <text evidence="8">Part of the outer membrane protein assembly complex, which is involved in assembly and insertion of beta-barrel proteins into the outer membrane.</text>
</comment>
<evidence type="ECO:0000256" key="3">
    <source>
        <dbReference type="ARBA" id="ARBA00022692"/>
    </source>
</evidence>
<dbReference type="Proteomes" id="UP000477083">
    <property type="component" value="Unassembled WGS sequence"/>
</dbReference>
<dbReference type="EMBL" id="WWNR01000002">
    <property type="protein sequence ID" value="MZQ88050.1"/>
    <property type="molecule type" value="Genomic_DNA"/>
</dbReference>
<dbReference type="OrthoDB" id="9803054at2"/>
<dbReference type="PROSITE" id="PS51779">
    <property type="entry name" value="POTRA"/>
    <property type="match status" value="3"/>
</dbReference>
<sequence precursor="true">MATKLSSGGSAREYRPAMRRSGRRAGLLLSVAMLCTASLTPVQAQTYSFSDVQIEGNSRIDGGTILSYAGIARGEAVSAGALNDAYQRILASGQFETVELVPTGGTLVIRVTEYPTVNVVDFEGNARIKDEQLSSVVQTTARRVFSPQQVEADAAAIASAYAGGGRVAARVEPKVIRRDADTVDVVFEISEGRLSEIERLSFTGNRAFSDRRLREVLDTKQAGLLRIFVGSDTYAPDRIEADKVLLTDFYRSRGYVDFQVLGVASEFSRERDAFFLTYNVQEGQSFKFGQIRTVSEVEGLSPAEFERAVRVRSGATYSPNAVDNTISRMEAVATEKGLSFVRIEPRVTRNDRTRTLDIDFVVANGPRVFVERIDIEGNATTLDKVVRRQFKSVEGDPFNPREIREGASRIRALGFFSQAEVDTRPGSAQDRVIVDVNVTEQPTGSLSFGISYGVDTGVGLALSFSEENFLGRGQFFSATLNTTDSTGSSSITFVEPAFLDRDLAARFSAFYRISENDNSDYSMRLAGIEPSLEFPIAPNTRLNLGFKIGQEELYDIEQLNSSAILVAEEGKQDSFGLSYALSYDNRRTGLNLNGGVRLRFGQELYGLAGDVEALKTTAVATAETKVFNEEWTVRAEIEGGAYTALGGTQSRVTDRFFGSEMRGFESRGIGPRDLDVENEDPLGGNYYAVARFEAEFPLGIPEEYGITGGLFLDVGTVWGLDNTNGGLASGCVDLNGDGDCQVDDEAILRSAVGFSVFWTTPIGPLRFNFSRALAKEDYDLEQNFDLTVSTRF</sequence>
<evidence type="ECO:0000256" key="7">
    <source>
        <dbReference type="ARBA" id="ARBA00023237"/>
    </source>
</evidence>
<dbReference type="RefSeq" id="WP_161656858.1">
    <property type="nucleotide sequence ID" value="NZ_BMGW01000002.1"/>
</dbReference>
<keyword evidence="6 8" id="KW-0472">Membrane</keyword>
<feature type="chain" id="PRO_5027196078" description="Outer membrane protein assembly factor BamA" evidence="8">
    <location>
        <begin position="45"/>
        <end position="792"/>
    </location>
</feature>
<evidence type="ECO:0000256" key="4">
    <source>
        <dbReference type="ARBA" id="ARBA00022729"/>
    </source>
</evidence>
<evidence type="ECO:0000313" key="11">
    <source>
        <dbReference type="EMBL" id="MZQ88050.1"/>
    </source>
</evidence>
<dbReference type="PIRSF" id="PIRSF006076">
    <property type="entry name" value="OM_assembly_OMP85"/>
    <property type="match status" value="1"/>
</dbReference>
<dbReference type="Pfam" id="PF07244">
    <property type="entry name" value="POTRA"/>
    <property type="match status" value="4"/>
</dbReference>
<dbReference type="InterPro" id="IPR000184">
    <property type="entry name" value="Bac_surfAg_D15"/>
</dbReference>
<dbReference type="Pfam" id="PF01103">
    <property type="entry name" value="Omp85"/>
    <property type="match status" value="1"/>
</dbReference>
<proteinExistence type="inferred from homology"/>
<evidence type="ECO:0000256" key="8">
    <source>
        <dbReference type="HAMAP-Rule" id="MF_01430"/>
    </source>
</evidence>
<evidence type="ECO:0000256" key="6">
    <source>
        <dbReference type="ARBA" id="ARBA00023136"/>
    </source>
</evidence>
<dbReference type="InterPro" id="IPR034746">
    <property type="entry name" value="POTRA"/>
</dbReference>
<keyword evidence="2 8" id="KW-1134">Transmembrane beta strand</keyword>
<gene>
    <name evidence="8 11" type="primary">bamA</name>
    <name evidence="11" type="ORF">GS660_02920</name>
</gene>
<feature type="domain" description="POTRA" evidence="10">
    <location>
        <begin position="47"/>
        <end position="114"/>
    </location>
</feature>
<dbReference type="Gene3D" id="3.10.20.310">
    <property type="entry name" value="membrane protein fhac"/>
    <property type="match status" value="5"/>
</dbReference>
<dbReference type="InterPro" id="IPR010827">
    <property type="entry name" value="BamA/TamA_POTRA"/>
</dbReference>
<comment type="similarity">
    <text evidence="8">Belongs to the BamA family.</text>
</comment>
<comment type="subunit">
    <text evidence="8">Part of the Bam complex.</text>
</comment>
<protein>
    <recommendedName>
        <fullName evidence="8 9">Outer membrane protein assembly factor BamA</fullName>
    </recommendedName>
</protein>
<evidence type="ECO:0000259" key="10">
    <source>
        <dbReference type="PROSITE" id="PS51779"/>
    </source>
</evidence>
<dbReference type="PANTHER" id="PTHR12815:SF23">
    <property type="entry name" value="OUTER MEMBRANE PROTEIN ASSEMBLY FACTOR BAMA"/>
    <property type="match status" value="1"/>
</dbReference>
<evidence type="ECO:0000256" key="5">
    <source>
        <dbReference type="ARBA" id="ARBA00022737"/>
    </source>
</evidence>
<dbReference type="InterPro" id="IPR023707">
    <property type="entry name" value="OM_assembly_BamA"/>
</dbReference>
<accession>A0A6L8VFP6</accession>
<keyword evidence="3 8" id="KW-0812">Transmembrane</keyword>
<feature type="domain" description="POTRA" evidence="10">
    <location>
        <begin position="368"/>
        <end position="441"/>
    </location>
</feature>
<dbReference type="PANTHER" id="PTHR12815">
    <property type="entry name" value="SORTING AND ASSEMBLY MACHINERY SAMM50 PROTEIN FAMILY MEMBER"/>
    <property type="match status" value="1"/>
</dbReference>
<dbReference type="GO" id="GO:0009279">
    <property type="term" value="C:cell outer membrane"/>
    <property type="evidence" value="ECO:0007669"/>
    <property type="project" value="UniProtKB-SubCell"/>
</dbReference>
<evidence type="ECO:0000256" key="9">
    <source>
        <dbReference type="NCBIfam" id="TIGR03303"/>
    </source>
</evidence>
<keyword evidence="12" id="KW-1185">Reference proteome</keyword>
<dbReference type="GO" id="GO:0051205">
    <property type="term" value="P:protein insertion into membrane"/>
    <property type="evidence" value="ECO:0007669"/>
    <property type="project" value="UniProtKB-UniRule"/>
</dbReference>
<dbReference type="AlphaFoldDB" id="A0A6L8VFP6"/>
<dbReference type="NCBIfam" id="TIGR03303">
    <property type="entry name" value="OM_YaeT"/>
    <property type="match status" value="1"/>
</dbReference>
<comment type="caution">
    <text evidence="11">The sequence shown here is derived from an EMBL/GenBank/DDBJ whole genome shotgun (WGS) entry which is preliminary data.</text>
</comment>
<evidence type="ECO:0000256" key="2">
    <source>
        <dbReference type="ARBA" id="ARBA00022452"/>
    </source>
</evidence>
<feature type="domain" description="POTRA" evidence="10">
    <location>
        <begin position="115"/>
        <end position="192"/>
    </location>
</feature>
<evidence type="ECO:0000256" key="1">
    <source>
        <dbReference type="ARBA" id="ARBA00004370"/>
    </source>
</evidence>
<evidence type="ECO:0000313" key="12">
    <source>
        <dbReference type="Proteomes" id="UP000477083"/>
    </source>
</evidence>
<keyword evidence="5 8" id="KW-0677">Repeat</keyword>
<dbReference type="InterPro" id="IPR039910">
    <property type="entry name" value="D15-like"/>
</dbReference>
<organism evidence="11 12">
    <name type="scientific">Frigidibacter albus</name>
    <dbReference type="NCBI Taxonomy" id="1465486"/>
    <lineage>
        <taxon>Bacteria</taxon>
        <taxon>Pseudomonadati</taxon>
        <taxon>Pseudomonadota</taxon>
        <taxon>Alphaproteobacteria</taxon>
        <taxon>Rhodobacterales</taxon>
        <taxon>Paracoccaceae</taxon>
        <taxon>Frigidibacter</taxon>
    </lineage>
</organism>
<dbReference type="GO" id="GO:0043165">
    <property type="term" value="P:Gram-negative-bacterium-type cell outer membrane assembly"/>
    <property type="evidence" value="ECO:0007669"/>
    <property type="project" value="UniProtKB-UniRule"/>
</dbReference>
<reference evidence="11 12" key="1">
    <citation type="submission" date="2020-01" db="EMBL/GenBank/DDBJ databases">
        <title>Frigidibacter albus SP32T (=CGMCC 1.13995T).</title>
        <authorList>
            <person name="Liao X."/>
        </authorList>
    </citation>
    <scope>NUCLEOTIDE SEQUENCE [LARGE SCALE GENOMIC DNA]</scope>
    <source>
        <strain evidence="11 12">SP32</strain>
    </source>
</reference>
<dbReference type="Gene3D" id="2.40.160.50">
    <property type="entry name" value="membrane protein fhac: a member of the omp85/tpsb transporter family"/>
    <property type="match status" value="1"/>
</dbReference>
<keyword evidence="7 8" id="KW-0998">Cell outer membrane</keyword>
<feature type="signal peptide" evidence="8">
    <location>
        <begin position="1"/>
        <end position="44"/>
    </location>
</feature>
<name>A0A6L8VFP6_9RHOB</name>
<comment type="subcellular location">
    <subcellularLocation>
        <location evidence="8">Cell outer membrane</location>
    </subcellularLocation>
    <subcellularLocation>
        <location evidence="1">Membrane</location>
    </subcellularLocation>
</comment>